<name>A0A9D4T2N3_RHISA</name>
<dbReference type="Gene3D" id="3.30.160.60">
    <property type="entry name" value="Classic Zinc Finger"/>
    <property type="match status" value="1"/>
</dbReference>
<dbReference type="SUPFAM" id="SSF57667">
    <property type="entry name" value="beta-beta-alpha zinc fingers"/>
    <property type="match status" value="1"/>
</dbReference>
<evidence type="ECO:0000313" key="1">
    <source>
        <dbReference type="EMBL" id="KAH7968042.1"/>
    </source>
</evidence>
<gene>
    <name evidence="1" type="ORF">HPB52_005527</name>
</gene>
<dbReference type="Proteomes" id="UP000821837">
    <property type="component" value="Unassembled WGS sequence"/>
</dbReference>
<keyword evidence="2" id="KW-1185">Reference proteome</keyword>
<dbReference type="InterPro" id="IPR036236">
    <property type="entry name" value="Znf_C2H2_sf"/>
</dbReference>
<dbReference type="EMBL" id="JABSTV010001248">
    <property type="protein sequence ID" value="KAH7968042.1"/>
    <property type="molecule type" value="Genomic_DNA"/>
</dbReference>
<evidence type="ECO:0008006" key="3">
    <source>
        <dbReference type="Google" id="ProtNLM"/>
    </source>
</evidence>
<reference evidence="1" key="1">
    <citation type="journal article" date="2020" name="Cell">
        <title>Large-Scale Comparative Analyses of Tick Genomes Elucidate Their Genetic Diversity and Vector Capacities.</title>
        <authorList>
            <consortium name="Tick Genome and Microbiome Consortium (TIGMIC)"/>
            <person name="Jia N."/>
            <person name="Wang J."/>
            <person name="Shi W."/>
            <person name="Du L."/>
            <person name="Sun Y."/>
            <person name="Zhan W."/>
            <person name="Jiang J.F."/>
            <person name="Wang Q."/>
            <person name="Zhang B."/>
            <person name="Ji P."/>
            <person name="Bell-Sakyi L."/>
            <person name="Cui X.M."/>
            <person name="Yuan T.T."/>
            <person name="Jiang B.G."/>
            <person name="Yang W.F."/>
            <person name="Lam T.T."/>
            <person name="Chang Q.C."/>
            <person name="Ding S.J."/>
            <person name="Wang X.J."/>
            <person name="Zhu J.G."/>
            <person name="Ruan X.D."/>
            <person name="Zhao L."/>
            <person name="Wei J.T."/>
            <person name="Ye R.Z."/>
            <person name="Que T.C."/>
            <person name="Du C.H."/>
            <person name="Zhou Y.H."/>
            <person name="Cheng J.X."/>
            <person name="Dai P.F."/>
            <person name="Guo W.B."/>
            <person name="Han X.H."/>
            <person name="Huang E.J."/>
            <person name="Li L.F."/>
            <person name="Wei W."/>
            <person name="Gao Y.C."/>
            <person name="Liu J.Z."/>
            <person name="Shao H.Z."/>
            <person name="Wang X."/>
            <person name="Wang C.C."/>
            <person name="Yang T.C."/>
            <person name="Huo Q.B."/>
            <person name="Li W."/>
            <person name="Chen H.Y."/>
            <person name="Chen S.E."/>
            <person name="Zhou L.G."/>
            <person name="Ni X.B."/>
            <person name="Tian J.H."/>
            <person name="Sheng Y."/>
            <person name="Liu T."/>
            <person name="Pan Y.S."/>
            <person name="Xia L.Y."/>
            <person name="Li J."/>
            <person name="Zhao F."/>
            <person name="Cao W.C."/>
        </authorList>
    </citation>
    <scope>NUCLEOTIDE SEQUENCE</scope>
    <source>
        <strain evidence="1">Rsan-2018</strain>
    </source>
</reference>
<organism evidence="1 2">
    <name type="scientific">Rhipicephalus sanguineus</name>
    <name type="common">Brown dog tick</name>
    <name type="synonym">Ixodes sanguineus</name>
    <dbReference type="NCBI Taxonomy" id="34632"/>
    <lineage>
        <taxon>Eukaryota</taxon>
        <taxon>Metazoa</taxon>
        <taxon>Ecdysozoa</taxon>
        <taxon>Arthropoda</taxon>
        <taxon>Chelicerata</taxon>
        <taxon>Arachnida</taxon>
        <taxon>Acari</taxon>
        <taxon>Parasitiformes</taxon>
        <taxon>Ixodida</taxon>
        <taxon>Ixodoidea</taxon>
        <taxon>Ixodidae</taxon>
        <taxon>Rhipicephalinae</taxon>
        <taxon>Rhipicephalus</taxon>
        <taxon>Rhipicephalus</taxon>
    </lineage>
</organism>
<proteinExistence type="predicted"/>
<comment type="caution">
    <text evidence="1">The sequence shown here is derived from an EMBL/GenBank/DDBJ whole genome shotgun (WGS) entry which is preliminary data.</text>
</comment>
<protein>
    <recommendedName>
        <fullName evidence="3">Zinc finger protein</fullName>
    </recommendedName>
</protein>
<sequence length="133" mass="14279">MATTTCAKSLGLHIPEALPPRKEHIGSEIGRHCLQRASACLGGHGLRHSFVHSGVKPYGCGHCGYASAVFSNLERHVGTAKCRRNAERIAAGLAERPKPKGIRVLIPDVATMIAAQALLELGRQARVFKPDRP</sequence>
<dbReference type="AlphaFoldDB" id="A0A9D4T2N3"/>
<reference evidence="1" key="2">
    <citation type="submission" date="2021-09" db="EMBL/GenBank/DDBJ databases">
        <authorList>
            <person name="Jia N."/>
            <person name="Wang J."/>
            <person name="Shi W."/>
            <person name="Du L."/>
            <person name="Sun Y."/>
            <person name="Zhan W."/>
            <person name="Jiang J."/>
            <person name="Wang Q."/>
            <person name="Zhang B."/>
            <person name="Ji P."/>
            <person name="Sakyi L.B."/>
            <person name="Cui X."/>
            <person name="Yuan T."/>
            <person name="Jiang B."/>
            <person name="Yang W."/>
            <person name="Lam T.T.-Y."/>
            <person name="Chang Q."/>
            <person name="Ding S."/>
            <person name="Wang X."/>
            <person name="Zhu J."/>
            <person name="Ruan X."/>
            <person name="Zhao L."/>
            <person name="Wei J."/>
            <person name="Que T."/>
            <person name="Du C."/>
            <person name="Cheng J."/>
            <person name="Dai P."/>
            <person name="Han X."/>
            <person name="Huang E."/>
            <person name="Gao Y."/>
            <person name="Liu J."/>
            <person name="Shao H."/>
            <person name="Ye R."/>
            <person name="Li L."/>
            <person name="Wei W."/>
            <person name="Wang X."/>
            <person name="Wang C."/>
            <person name="Huo Q."/>
            <person name="Li W."/>
            <person name="Guo W."/>
            <person name="Chen H."/>
            <person name="Chen S."/>
            <person name="Zhou L."/>
            <person name="Zhou L."/>
            <person name="Ni X."/>
            <person name="Tian J."/>
            <person name="Zhou Y."/>
            <person name="Sheng Y."/>
            <person name="Liu T."/>
            <person name="Pan Y."/>
            <person name="Xia L."/>
            <person name="Li J."/>
            <person name="Zhao F."/>
            <person name="Cao W."/>
        </authorList>
    </citation>
    <scope>NUCLEOTIDE SEQUENCE</scope>
    <source>
        <strain evidence="1">Rsan-2018</strain>
        <tissue evidence="1">Larvae</tissue>
    </source>
</reference>
<accession>A0A9D4T2N3</accession>
<evidence type="ECO:0000313" key="2">
    <source>
        <dbReference type="Proteomes" id="UP000821837"/>
    </source>
</evidence>